<comment type="catalytic activity">
    <reaction evidence="2">
        <text>RX + glutathione = an S-substituted glutathione + a halide anion + H(+)</text>
        <dbReference type="Rhea" id="RHEA:16437"/>
        <dbReference type="ChEBI" id="CHEBI:15378"/>
        <dbReference type="ChEBI" id="CHEBI:16042"/>
        <dbReference type="ChEBI" id="CHEBI:17792"/>
        <dbReference type="ChEBI" id="CHEBI:57925"/>
        <dbReference type="ChEBI" id="CHEBI:90779"/>
        <dbReference type="EC" id="2.5.1.18"/>
    </reaction>
</comment>
<evidence type="ECO:0000313" key="6">
    <source>
        <dbReference type="EMBL" id="TKD00918.1"/>
    </source>
</evidence>
<dbReference type="Pfam" id="PF01323">
    <property type="entry name" value="DSBA"/>
    <property type="match status" value="1"/>
</dbReference>
<reference evidence="6 7" key="1">
    <citation type="submission" date="2019-04" db="EMBL/GenBank/DDBJ databases">
        <authorList>
            <person name="Li Y."/>
            <person name="Wang J."/>
        </authorList>
    </citation>
    <scope>NUCLEOTIDE SEQUENCE [LARGE SCALE GENOMIC DNA]</scope>
    <source>
        <strain evidence="6 7">DSM 14668</strain>
    </source>
</reference>
<dbReference type="InterPro" id="IPR036249">
    <property type="entry name" value="Thioredoxin-like_sf"/>
</dbReference>
<dbReference type="InterPro" id="IPR014440">
    <property type="entry name" value="HCCAis_GSTk"/>
</dbReference>
<dbReference type="InterPro" id="IPR001853">
    <property type="entry name" value="DSBA-like_thioredoxin_dom"/>
</dbReference>
<dbReference type="FunFam" id="3.40.30.10:FF:000096">
    <property type="entry name" value="Glutathione S-transferase kappa"/>
    <property type="match status" value="1"/>
</dbReference>
<dbReference type="GO" id="GO:0018845">
    <property type="term" value="F:2-hydroxychromene-2-carboxylate isomerase activity"/>
    <property type="evidence" value="ECO:0007669"/>
    <property type="project" value="UniProtKB-UniRule"/>
</dbReference>
<evidence type="ECO:0000256" key="2">
    <source>
        <dbReference type="ARBA" id="ARBA00047960"/>
    </source>
</evidence>
<dbReference type="PIRSF" id="PIRSF006386">
    <property type="entry name" value="HCCAis_GSTk"/>
    <property type="match status" value="1"/>
</dbReference>
<keyword evidence="1" id="KW-0808">Transferase</keyword>
<protein>
    <recommendedName>
        <fullName evidence="3">2-hydroxychromene-2-carboxylate isomerase</fullName>
        <ecNumber evidence="3">5.99.1.4</ecNumber>
    </recommendedName>
</protein>
<dbReference type="PANTHER" id="PTHR42943:SF2">
    <property type="entry name" value="GLUTATHIONE S-TRANSFERASE KAPPA 1"/>
    <property type="match status" value="1"/>
</dbReference>
<dbReference type="GO" id="GO:0005737">
    <property type="term" value="C:cytoplasm"/>
    <property type="evidence" value="ECO:0007669"/>
    <property type="project" value="UniProtKB-ARBA"/>
</dbReference>
<comment type="catalytic activity">
    <reaction evidence="3">
        <text>2-hydroxychromene-2-carboxylate = (3E)-4-(2-hydroxyphenyl)-2-oxobut-3-enoate</text>
        <dbReference type="Rhea" id="RHEA:27401"/>
        <dbReference type="ChEBI" id="CHEBI:59350"/>
        <dbReference type="ChEBI" id="CHEBI:59353"/>
        <dbReference type="EC" id="5.99.1.4"/>
    </reaction>
</comment>
<evidence type="ECO:0000256" key="1">
    <source>
        <dbReference type="ARBA" id="ARBA00022679"/>
    </source>
</evidence>
<evidence type="ECO:0000256" key="4">
    <source>
        <dbReference type="PIRSR" id="PIRSR006386-1"/>
    </source>
</evidence>
<dbReference type="Proteomes" id="UP000309215">
    <property type="component" value="Unassembled WGS sequence"/>
</dbReference>
<comment type="caution">
    <text evidence="6">The sequence shown here is derived from an EMBL/GenBank/DDBJ whole genome shotgun (WGS) entry which is preliminary data.</text>
</comment>
<accession>A0A4U1J3C3</accession>
<keyword evidence="7" id="KW-1185">Reference proteome</keyword>
<dbReference type="InterPro" id="IPR044087">
    <property type="entry name" value="NahD-like"/>
</dbReference>
<dbReference type="GO" id="GO:1901170">
    <property type="term" value="P:naphthalene catabolic process"/>
    <property type="evidence" value="ECO:0007669"/>
    <property type="project" value="InterPro"/>
</dbReference>
<dbReference type="OrthoDB" id="5244108at2"/>
<comment type="similarity">
    <text evidence="3">Belongs to the GST superfamily. NadH family.</text>
</comment>
<dbReference type="SUPFAM" id="SSF52833">
    <property type="entry name" value="Thioredoxin-like"/>
    <property type="match status" value="1"/>
</dbReference>
<evidence type="ECO:0000313" key="7">
    <source>
        <dbReference type="Proteomes" id="UP000309215"/>
    </source>
</evidence>
<evidence type="ECO:0000259" key="5">
    <source>
        <dbReference type="Pfam" id="PF01323"/>
    </source>
</evidence>
<sequence>MKTVDFFFDFSSPYSYLAATQLPALAARVGATIAYRPFVLFAVFKAAGNDMPAKIPTKGAYLFKDLDRWARHYGVPFRFSSHFPSNTIKAMRMVHVAAEQGKAEAFSQATFRAMWAEDRDIASPETLAELARGVGLDAEAALAAIETPAIKDRLRADTDEAITRGAFGAPAMFVGDELFWGNDRLHFVEEALKG</sequence>
<dbReference type="GO" id="GO:0006749">
    <property type="term" value="P:glutathione metabolic process"/>
    <property type="evidence" value="ECO:0007669"/>
    <property type="project" value="TreeGrafter"/>
</dbReference>
<evidence type="ECO:0000256" key="3">
    <source>
        <dbReference type="PIRNR" id="PIRNR006386"/>
    </source>
</evidence>
<dbReference type="EMBL" id="SSMQ01000043">
    <property type="protein sequence ID" value="TKD00918.1"/>
    <property type="molecule type" value="Genomic_DNA"/>
</dbReference>
<dbReference type="EC" id="5.99.1.4" evidence="3"/>
<dbReference type="Gene3D" id="3.40.30.10">
    <property type="entry name" value="Glutaredoxin"/>
    <property type="match status" value="1"/>
</dbReference>
<dbReference type="InterPro" id="IPR051924">
    <property type="entry name" value="GST_Kappa/NadH"/>
</dbReference>
<dbReference type="RefSeq" id="WP_136933057.1">
    <property type="nucleotide sequence ID" value="NZ_SSMQ01000043.1"/>
</dbReference>
<dbReference type="CDD" id="cd03022">
    <property type="entry name" value="DsbA_HCCA_Iso"/>
    <property type="match status" value="1"/>
</dbReference>
<gene>
    <name evidence="6" type="ORF">E8A74_32775</name>
</gene>
<dbReference type="PANTHER" id="PTHR42943">
    <property type="entry name" value="GLUTATHIONE S-TRANSFERASE KAPPA"/>
    <property type="match status" value="1"/>
</dbReference>
<name>A0A4U1J3C3_9BACT</name>
<feature type="domain" description="DSBA-like thioredoxin" evidence="5">
    <location>
        <begin position="3"/>
        <end position="193"/>
    </location>
</feature>
<organism evidence="6 7">
    <name type="scientific">Polyangium fumosum</name>
    <dbReference type="NCBI Taxonomy" id="889272"/>
    <lineage>
        <taxon>Bacteria</taxon>
        <taxon>Pseudomonadati</taxon>
        <taxon>Myxococcota</taxon>
        <taxon>Polyangia</taxon>
        <taxon>Polyangiales</taxon>
        <taxon>Polyangiaceae</taxon>
        <taxon>Polyangium</taxon>
    </lineage>
</organism>
<keyword evidence="3 6" id="KW-0413">Isomerase</keyword>
<feature type="active site" description="Nucleophile" evidence="4">
    <location>
        <position position="12"/>
    </location>
</feature>
<dbReference type="AlphaFoldDB" id="A0A4U1J3C3"/>
<proteinExistence type="inferred from homology"/>
<dbReference type="GO" id="GO:0004364">
    <property type="term" value="F:glutathione transferase activity"/>
    <property type="evidence" value="ECO:0007669"/>
    <property type="project" value="UniProtKB-EC"/>
</dbReference>
<dbReference type="GO" id="GO:0004602">
    <property type="term" value="F:glutathione peroxidase activity"/>
    <property type="evidence" value="ECO:0007669"/>
    <property type="project" value="TreeGrafter"/>
</dbReference>